<dbReference type="Proteomes" id="UP001519460">
    <property type="component" value="Unassembled WGS sequence"/>
</dbReference>
<protein>
    <submittedName>
        <fullName evidence="1">Uncharacterized protein</fullName>
    </submittedName>
</protein>
<keyword evidence="2" id="KW-1185">Reference proteome</keyword>
<evidence type="ECO:0000313" key="1">
    <source>
        <dbReference type="EMBL" id="KAK7445683.1"/>
    </source>
</evidence>
<reference evidence="1 2" key="1">
    <citation type="journal article" date="2023" name="Sci. Data">
        <title>Genome assembly of the Korean intertidal mud-creeper Batillaria attramentaria.</title>
        <authorList>
            <person name="Patra A.K."/>
            <person name="Ho P.T."/>
            <person name="Jun S."/>
            <person name="Lee S.J."/>
            <person name="Kim Y."/>
            <person name="Won Y.J."/>
        </authorList>
    </citation>
    <scope>NUCLEOTIDE SEQUENCE [LARGE SCALE GENOMIC DNA]</scope>
    <source>
        <strain evidence="1">Wonlab-2016</strain>
    </source>
</reference>
<name>A0ABD0J0T3_9CAEN</name>
<evidence type="ECO:0000313" key="2">
    <source>
        <dbReference type="Proteomes" id="UP001519460"/>
    </source>
</evidence>
<organism evidence="1 2">
    <name type="scientific">Batillaria attramentaria</name>
    <dbReference type="NCBI Taxonomy" id="370345"/>
    <lineage>
        <taxon>Eukaryota</taxon>
        <taxon>Metazoa</taxon>
        <taxon>Spiralia</taxon>
        <taxon>Lophotrochozoa</taxon>
        <taxon>Mollusca</taxon>
        <taxon>Gastropoda</taxon>
        <taxon>Caenogastropoda</taxon>
        <taxon>Sorbeoconcha</taxon>
        <taxon>Cerithioidea</taxon>
        <taxon>Batillariidae</taxon>
        <taxon>Batillaria</taxon>
    </lineage>
</organism>
<dbReference type="AlphaFoldDB" id="A0ABD0J0T3"/>
<dbReference type="EMBL" id="JACVVK020000791">
    <property type="protein sequence ID" value="KAK7445683.1"/>
    <property type="molecule type" value="Genomic_DNA"/>
</dbReference>
<comment type="caution">
    <text evidence="1">The sequence shown here is derived from an EMBL/GenBank/DDBJ whole genome shotgun (WGS) entry which is preliminary data.</text>
</comment>
<gene>
    <name evidence="1" type="ORF">BaRGS_00040333</name>
</gene>
<sequence length="145" mass="16121">MNSAARFQVRTNLTQPHMTNDAFSSQSLLSARTKTGAPCMHLTSYFVSNPLDRIGVDKLLVRFPPLPSKGYTSSNIHSTVSTAWNNLLGSSPPAKDNTRDLRRYALDRNHTINSVVRVQVTLEEINVSGSIDREQQVKDSYLSVT</sequence>
<proteinExistence type="predicted"/>
<accession>A0ABD0J0T3</accession>